<reference evidence="2 3" key="1">
    <citation type="journal article" date="2010" name="Stand. Genomic Sci.">
        <title>Complete genome sequence of Geodermatophilus obscurus type strain (G-20).</title>
        <authorList>
            <person name="Ivanova N."/>
            <person name="Sikorski J."/>
            <person name="Jando M."/>
            <person name="Munk C."/>
            <person name="Lapidus A."/>
            <person name="Glavina Del Rio T."/>
            <person name="Copeland A."/>
            <person name="Tice H."/>
            <person name="Cheng J.-F."/>
            <person name="Lucas S."/>
            <person name="Chen F."/>
            <person name="Nolan M."/>
            <person name="Bruce D."/>
            <person name="Goodwin L."/>
            <person name="Pitluck S."/>
            <person name="Mavromatis K."/>
            <person name="Mikhailova N."/>
            <person name="Pati A."/>
            <person name="Chen A."/>
            <person name="Palaniappan K."/>
            <person name="Land M."/>
            <person name="Hauser L."/>
            <person name="Chang Y.-J."/>
            <person name="Jeffries C.D."/>
            <person name="Meincke L."/>
            <person name="Brettin T."/>
            <person name="Detter J.C."/>
            <person name="Detter J.C."/>
            <person name="Rohde M."/>
            <person name="Goeker M."/>
            <person name="Bristow J."/>
            <person name="Eisen J.A."/>
            <person name="Markowitz V."/>
            <person name="Hugenholtz P."/>
            <person name="Kyrpides N.C."/>
            <person name="Klenk H.-P."/>
        </authorList>
    </citation>
    <scope>NUCLEOTIDE SEQUENCE [LARGE SCALE GENOMIC DNA]</scope>
    <source>
        <strain evidence="3">ATCC 25078 / DSM 43160 / JCM 3152 / KCC A-0152 / KCTC 9177 / NBRC 13315 / NRRL B-3577 / G-20</strain>
    </source>
</reference>
<accession>D2SEW5</accession>
<dbReference type="KEGG" id="gob:Gobs_1959"/>
<proteinExistence type="predicted"/>
<dbReference type="STRING" id="526225.Gobs_1959"/>
<organism evidence="2 3">
    <name type="scientific">Geodermatophilus obscurus (strain ATCC 25078 / DSM 43160 / JCM 3152 / CCUG 61914 / KCC A-0152 / KCTC 9177 / NBRC 13315 / NRRL B-3577 / G-20)</name>
    <dbReference type="NCBI Taxonomy" id="526225"/>
    <lineage>
        <taxon>Bacteria</taxon>
        <taxon>Bacillati</taxon>
        <taxon>Actinomycetota</taxon>
        <taxon>Actinomycetes</taxon>
        <taxon>Geodermatophilales</taxon>
        <taxon>Geodermatophilaceae</taxon>
        <taxon>Geodermatophilus</taxon>
    </lineage>
</organism>
<dbReference type="AlphaFoldDB" id="D2SEW5"/>
<feature type="region of interest" description="Disordered" evidence="1">
    <location>
        <begin position="11"/>
        <end position="61"/>
    </location>
</feature>
<dbReference type="HOGENOM" id="CLU_2568994_0_0_11"/>
<protein>
    <submittedName>
        <fullName evidence="2">Uncharacterized protein</fullName>
    </submittedName>
</protein>
<evidence type="ECO:0000313" key="3">
    <source>
        <dbReference type="Proteomes" id="UP000001382"/>
    </source>
</evidence>
<sequence length="81" mass="8277">MVLRGCRCPHSWPSNPLEGDSRGDLAHAAVPGTTTPPAEVSVGGVVRRSGRGSDTGSDLVRGAGPRVALVLGGDRSCDRGR</sequence>
<dbReference type="Proteomes" id="UP000001382">
    <property type="component" value="Chromosome"/>
</dbReference>
<gene>
    <name evidence="2" type="ordered locus">Gobs_1959</name>
</gene>
<name>D2SEW5_GEOOG</name>
<reference evidence="3" key="2">
    <citation type="submission" date="2010-01" db="EMBL/GenBank/DDBJ databases">
        <title>The complete genome of Geodermatophilus obscurus DSM 43160.</title>
        <authorList>
            <consortium name="US DOE Joint Genome Institute (JGI-PGF)"/>
            <person name="Lucas S."/>
            <person name="Copeland A."/>
            <person name="Lapidus A."/>
            <person name="Glavina del Rio T."/>
            <person name="Dalin E."/>
            <person name="Tice H."/>
            <person name="Bruce D."/>
            <person name="Goodwin L."/>
            <person name="Pitluck S."/>
            <person name="Kyrpides N."/>
            <person name="Mavromatis K."/>
            <person name="Ivanova N."/>
            <person name="Munk A.C."/>
            <person name="Brettin T."/>
            <person name="Detter J.C."/>
            <person name="Han C."/>
            <person name="Larimer F."/>
            <person name="Land M."/>
            <person name="Hauser L."/>
            <person name="Markowitz V."/>
            <person name="Cheng J.-F."/>
            <person name="Hugenholtz P."/>
            <person name="Woyke T."/>
            <person name="Wu D."/>
            <person name="Jando M."/>
            <person name="Schneider S."/>
            <person name="Klenk H.-P."/>
            <person name="Eisen J.A."/>
        </authorList>
    </citation>
    <scope>NUCLEOTIDE SEQUENCE [LARGE SCALE GENOMIC DNA]</scope>
    <source>
        <strain evidence="3">ATCC 25078 / DSM 43160 / JCM 3152 / KCC A-0152 / KCTC 9177 / NBRC 13315 / NRRL B-3577 / G-20</strain>
    </source>
</reference>
<evidence type="ECO:0000256" key="1">
    <source>
        <dbReference type="SAM" id="MobiDB-lite"/>
    </source>
</evidence>
<dbReference type="EMBL" id="CP001867">
    <property type="protein sequence ID" value="ADB74655.1"/>
    <property type="molecule type" value="Genomic_DNA"/>
</dbReference>
<keyword evidence="3" id="KW-1185">Reference proteome</keyword>
<evidence type="ECO:0000313" key="2">
    <source>
        <dbReference type="EMBL" id="ADB74655.1"/>
    </source>
</evidence>